<accession>A0AAV7UUI2</accession>
<evidence type="ECO:0000313" key="2">
    <source>
        <dbReference type="Proteomes" id="UP001066276"/>
    </source>
</evidence>
<dbReference type="Proteomes" id="UP001066276">
    <property type="component" value="Chromosome 2_2"/>
</dbReference>
<keyword evidence="2" id="KW-1185">Reference proteome</keyword>
<protein>
    <submittedName>
        <fullName evidence="1">Uncharacterized protein</fullName>
    </submittedName>
</protein>
<sequence length="76" mass="8306">MAAPGPDVIREAWLHGDVQTPILDCWLTETGAWAPLCSNRLCLVDLGLDALDALEPSAGALLYPQQFGRRRELAVF</sequence>
<comment type="caution">
    <text evidence="1">The sequence shown here is derived from an EMBL/GenBank/DDBJ whole genome shotgun (WGS) entry which is preliminary data.</text>
</comment>
<gene>
    <name evidence="1" type="ORF">NDU88_001353</name>
</gene>
<dbReference type="AlphaFoldDB" id="A0AAV7UUI2"/>
<name>A0AAV7UUI2_PLEWA</name>
<evidence type="ECO:0000313" key="1">
    <source>
        <dbReference type="EMBL" id="KAJ1192041.1"/>
    </source>
</evidence>
<reference evidence="1" key="1">
    <citation type="journal article" date="2022" name="bioRxiv">
        <title>Sequencing and chromosome-scale assembly of the giantPleurodeles waltlgenome.</title>
        <authorList>
            <person name="Brown T."/>
            <person name="Elewa A."/>
            <person name="Iarovenko S."/>
            <person name="Subramanian E."/>
            <person name="Araus A.J."/>
            <person name="Petzold A."/>
            <person name="Susuki M."/>
            <person name="Suzuki K.-i.T."/>
            <person name="Hayashi T."/>
            <person name="Toyoda A."/>
            <person name="Oliveira C."/>
            <person name="Osipova E."/>
            <person name="Leigh N.D."/>
            <person name="Simon A."/>
            <person name="Yun M.H."/>
        </authorList>
    </citation>
    <scope>NUCLEOTIDE SEQUENCE</scope>
    <source>
        <strain evidence="1">20211129_DDA</strain>
        <tissue evidence="1">Liver</tissue>
    </source>
</reference>
<organism evidence="1 2">
    <name type="scientific">Pleurodeles waltl</name>
    <name type="common">Iberian ribbed newt</name>
    <dbReference type="NCBI Taxonomy" id="8319"/>
    <lineage>
        <taxon>Eukaryota</taxon>
        <taxon>Metazoa</taxon>
        <taxon>Chordata</taxon>
        <taxon>Craniata</taxon>
        <taxon>Vertebrata</taxon>
        <taxon>Euteleostomi</taxon>
        <taxon>Amphibia</taxon>
        <taxon>Batrachia</taxon>
        <taxon>Caudata</taxon>
        <taxon>Salamandroidea</taxon>
        <taxon>Salamandridae</taxon>
        <taxon>Pleurodelinae</taxon>
        <taxon>Pleurodeles</taxon>
    </lineage>
</organism>
<dbReference type="EMBL" id="JANPWB010000004">
    <property type="protein sequence ID" value="KAJ1192041.1"/>
    <property type="molecule type" value="Genomic_DNA"/>
</dbReference>
<proteinExistence type="predicted"/>